<evidence type="ECO:0000313" key="2">
    <source>
        <dbReference type="Proteomes" id="UP000076532"/>
    </source>
</evidence>
<dbReference type="EMBL" id="KV417483">
    <property type="protein sequence ID" value="KZP33110.1"/>
    <property type="molecule type" value="Genomic_DNA"/>
</dbReference>
<name>A0A166VVQ4_9AGAM</name>
<gene>
    <name evidence="1" type="ORF">FIBSPDRAFT_372681</name>
</gene>
<sequence>MMHIACLAPQSAVLCSSRHRHSCHRASGSACHWLAASSDPQHPRLPTHILGGALLNTETERPKHAREGKKRIIAPSGAASEYYPHTIEVSTVAEPLTPFLSYLRLYAQNNAGTASSSLNTQYPSRLCCP</sequence>
<keyword evidence="2" id="KW-1185">Reference proteome</keyword>
<accession>A0A166VVQ4</accession>
<protein>
    <submittedName>
        <fullName evidence="1">Uncharacterized protein</fullName>
    </submittedName>
</protein>
<organism evidence="1 2">
    <name type="scientific">Athelia psychrophila</name>
    <dbReference type="NCBI Taxonomy" id="1759441"/>
    <lineage>
        <taxon>Eukaryota</taxon>
        <taxon>Fungi</taxon>
        <taxon>Dikarya</taxon>
        <taxon>Basidiomycota</taxon>
        <taxon>Agaricomycotina</taxon>
        <taxon>Agaricomycetes</taxon>
        <taxon>Agaricomycetidae</taxon>
        <taxon>Atheliales</taxon>
        <taxon>Atheliaceae</taxon>
        <taxon>Athelia</taxon>
    </lineage>
</organism>
<dbReference type="AlphaFoldDB" id="A0A166VVQ4"/>
<dbReference type="Proteomes" id="UP000076532">
    <property type="component" value="Unassembled WGS sequence"/>
</dbReference>
<proteinExistence type="predicted"/>
<reference evidence="1 2" key="1">
    <citation type="journal article" date="2016" name="Mol. Biol. Evol.">
        <title>Comparative Genomics of Early-Diverging Mushroom-Forming Fungi Provides Insights into the Origins of Lignocellulose Decay Capabilities.</title>
        <authorList>
            <person name="Nagy L.G."/>
            <person name="Riley R."/>
            <person name="Tritt A."/>
            <person name="Adam C."/>
            <person name="Daum C."/>
            <person name="Floudas D."/>
            <person name="Sun H."/>
            <person name="Yadav J.S."/>
            <person name="Pangilinan J."/>
            <person name="Larsson K.H."/>
            <person name="Matsuura K."/>
            <person name="Barry K."/>
            <person name="Labutti K."/>
            <person name="Kuo R."/>
            <person name="Ohm R.A."/>
            <person name="Bhattacharya S.S."/>
            <person name="Shirouzu T."/>
            <person name="Yoshinaga Y."/>
            <person name="Martin F.M."/>
            <person name="Grigoriev I.V."/>
            <person name="Hibbett D.S."/>
        </authorList>
    </citation>
    <scope>NUCLEOTIDE SEQUENCE [LARGE SCALE GENOMIC DNA]</scope>
    <source>
        <strain evidence="1 2">CBS 109695</strain>
    </source>
</reference>
<evidence type="ECO:0000313" key="1">
    <source>
        <dbReference type="EMBL" id="KZP33110.1"/>
    </source>
</evidence>